<dbReference type="AlphaFoldDB" id="A0A6H1ZL82"/>
<dbReference type="EMBL" id="MT144068">
    <property type="protein sequence ID" value="QJA48025.1"/>
    <property type="molecule type" value="Genomic_DNA"/>
</dbReference>
<organism evidence="1">
    <name type="scientific">viral metagenome</name>
    <dbReference type="NCBI Taxonomy" id="1070528"/>
    <lineage>
        <taxon>unclassified sequences</taxon>
        <taxon>metagenomes</taxon>
        <taxon>organismal metagenomes</taxon>
    </lineage>
</organism>
<reference evidence="1" key="1">
    <citation type="submission" date="2020-03" db="EMBL/GenBank/DDBJ databases">
        <title>The deep terrestrial virosphere.</title>
        <authorList>
            <person name="Holmfeldt K."/>
            <person name="Nilsson E."/>
            <person name="Simone D."/>
            <person name="Lopez-Fernandez M."/>
            <person name="Wu X."/>
            <person name="de Brujin I."/>
            <person name="Lundin D."/>
            <person name="Andersson A."/>
            <person name="Bertilsson S."/>
            <person name="Dopson M."/>
        </authorList>
    </citation>
    <scope>NUCLEOTIDE SEQUENCE</scope>
    <source>
        <strain evidence="1">TM448A00811</strain>
    </source>
</reference>
<name>A0A6H1ZL82_9ZZZZ</name>
<proteinExistence type="predicted"/>
<accession>A0A6H1ZL82</accession>
<protein>
    <submittedName>
        <fullName evidence="1">Uncharacterized protein</fullName>
    </submittedName>
</protein>
<gene>
    <name evidence="1" type="ORF">TM448A00811_0007</name>
</gene>
<sequence>MPINEMGVEEETKIEDISNDLYRRIADETERLLMSQLQALGVYPDDIHTVSGLLKKVLYPLESLNLATYEFNGQTILGVRIGEGRMSIEFDIPKLTQETQNKGEVQDEAV</sequence>
<evidence type="ECO:0000313" key="1">
    <source>
        <dbReference type="EMBL" id="QJA48025.1"/>
    </source>
</evidence>